<accession>A0AAE1YVT5</accession>
<evidence type="ECO:0000313" key="1">
    <source>
        <dbReference type="EMBL" id="KAK4437369.1"/>
    </source>
</evidence>
<sequence length="233" mass="26219">MDLLKGSLLSQTPLTDLVLHNNKHMENCVTAALLLPQIEKDLSSSNSNKMILRAIVKKSTNELLFALANEDFIDFLYSFLVIPLGGVECLLDNKTSLRNIDNLYLSLANMNDKYLRSRDTKNRLLKPQLPPMYLTKNHMFPLNEQMTHAIYYFESGMHSANCAVDNGSWMCFKDPKGDGSFVKQPGTFIVTDNISVFDFHLMNSSVAIVDAIKISLSDVQEMELHVGLEEVIA</sequence>
<comment type="caution">
    <text evidence="1">The sequence shown here is derived from an EMBL/GenBank/DDBJ whole genome shotgun (WGS) entry which is preliminary data.</text>
</comment>
<dbReference type="Pfam" id="PF05056">
    <property type="entry name" value="DUF674"/>
    <property type="match status" value="1"/>
</dbReference>
<reference evidence="1" key="2">
    <citation type="journal article" date="2024" name="Plant">
        <title>Genomic evolution and insights into agronomic trait innovations of Sesamum species.</title>
        <authorList>
            <person name="Miao H."/>
            <person name="Wang L."/>
            <person name="Qu L."/>
            <person name="Liu H."/>
            <person name="Sun Y."/>
            <person name="Le M."/>
            <person name="Wang Q."/>
            <person name="Wei S."/>
            <person name="Zheng Y."/>
            <person name="Lin W."/>
            <person name="Duan Y."/>
            <person name="Cao H."/>
            <person name="Xiong S."/>
            <person name="Wang X."/>
            <person name="Wei L."/>
            <person name="Li C."/>
            <person name="Ma Q."/>
            <person name="Ju M."/>
            <person name="Zhao R."/>
            <person name="Li G."/>
            <person name="Mu C."/>
            <person name="Tian Q."/>
            <person name="Mei H."/>
            <person name="Zhang T."/>
            <person name="Gao T."/>
            <person name="Zhang H."/>
        </authorList>
    </citation>
    <scope>NUCLEOTIDE SEQUENCE</scope>
    <source>
        <strain evidence="1">3651</strain>
    </source>
</reference>
<evidence type="ECO:0000313" key="2">
    <source>
        <dbReference type="Proteomes" id="UP001293254"/>
    </source>
</evidence>
<keyword evidence="2" id="KW-1185">Reference proteome</keyword>
<name>A0AAE1YVT5_9LAMI</name>
<organism evidence="1 2">
    <name type="scientific">Sesamum alatum</name>
    <dbReference type="NCBI Taxonomy" id="300844"/>
    <lineage>
        <taxon>Eukaryota</taxon>
        <taxon>Viridiplantae</taxon>
        <taxon>Streptophyta</taxon>
        <taxon>Embryophyta</taxon>
        <taxon>Tracheophyta</taxon>
        <taxon>Spermatophyta</taxon>
        <taxon>Magnoliopsida</taxon>
        <taxon>eudicotyledons</taxon>
        <taxon>Gunneridae</taxon>
        <taxon>Pentapetalae</taxon>
        <taxon>asterids</taxon>
        <taxon>lamiids</taxon>
        <taxon>Lamiales</taxon>
        <taxon>Pedaliaceae</taxon>
        <taxon>Sesamum</taxon>
    </lineage>
</organism>
<dbReference type="Proteomes" id="UP001293254">
    <property type="component" value="Unassembled WGS sequence"/>
</dbReference>
<gene>
    <name evidence="1" type="ORF">Salat_0070800</name>
</gene>
<dbReference type="PANTHER" id="PTHR33103">
    <property type="entry name" value="OS01G0153900 PROTEIN"/>
    <property type="match status" value="1"/>
</dbReference>
<proteinExistence type="predicted"/>
<dbReference type="InterPro" id="IPR007750">
    <property type="entry name" value="DUF674"/>
</dbReference>
<dbReference type="PANTHER" id="PTHR33103:SF110">
    <property type="entry name" value="DUF674 FAMILY PROTEIN"/>
    <property type="match status" value="1"/>
</dbReference>
<dbReference type="AlphaFoldDB" id="A0AAE1YVT5"/>
<protein>
    <submittedName>
        <fullName evidence="1">Uncharacterized protein</fullName>
    </submittedName>
</protein>
<dbReference type="EMBL" id="JACGWO010000001">
    <property type="protein sequence ID" value="KAK4437369.1"/>
    <property type="molecule type" value="Genomic_DNA"/>
</dbReference>
<reference evidence="1" key="1">
    <citation type="submission" date="2020-06" db="EMBL/GenBank/DDBJ databases">
        <authorList>
            <person name="Li T."/>
            <person name="Hu X."/>
            <person name="Zhang T."/>
            <person name="Song X."/>
            <person name="Zhang H."/>
            <person name="Dai N."/>
            <person name="Sheng W."/>
            <person name="Hou X."/>
            <person name="Wei L."/>
        </authorList>
    </citation>
    <scope>NUCLEOTIDE SEQUENCE</scope>
    <source>
        <strain evidence="1">3651</strain>
        <tissue evidence="1">Leaf</tissue>
    </source>
</reference>